<dbReference type="SMART" id="SM00449">
    <property type="entry name" value="SPRY"/>
    <property type="match status" value="1"/>
</dbReference>
<dbReference type="InterPro" id="IPR003877">
    <property type="entry name" value="SPRY_dom"/>
</dbReference>
<dbReference type="GO" id="GO:0008270">
    <property type="term" value="F:zinc ion binding"/>
    <property type="evidence" value="ECO:0007669"/>
    <property type="project" value="UniProtKB-KW"/>
</dbReference>
<dbReference type="InterPro" id="IPR013320">
    <property type="entry name" value="ConA-like_dom_sf"/>
</dbReference>
<keyword evidence="7" id="KW-1185">Reference proteome</keyword>
<keyword evidence="1" id="KW-0479">Metal-binding</keyword>
<dbReference type="EMBL" id="JAAWVO010052499">
    <property type="protein sequence ID" value="MBN3320788.1"/>
    <property type="molecule type" value="Genomic_DNA"/>
</dbReference>
<feature type="non-terminal residue" evidence="6">
    <location>
        <position position="198"/>
    </location>
</feature>
<evidence type="ECO:0000313" key="6">
    <source>
        <dbReference type="EMBL" id="MBN3320788.1"/>
    </source>
</evidence>
<dbReference type="SUPFAM" id="SSF49899">
    <property type="entry name" value="Concanavalin A-like lectins/glucanases"/>
    <property type="match status" value="1"/>
</dbReference>
<dbReference type="AlphaFoldDB" id="A0A8J7NYP2"/>
<protein>
    <submittedName>
        <fullName evidence="6">STXB protein</fullName>
    </submittedName>
</protein>
<accession>A0A8J7NYP2</accession>
<dbReference type="PANTHER" id="PTHR25465:SF80">
    <property type="entry name" value="TRIPARTITE MOTIF-CONTAINING PROTEIN 16-LIKE"/>
    <property type="match status" value="1"/>
</dbReference>
<evidence type="ECO:0000259" key="5">
    <source>
        <dbReference type="PROSITE" id="PS50188"/>
    </source>
</evidence>
<dbReference type="PROSITE" id="PS50188">
    <property type="entry name" value="B302_SPRY"/>
    <property type="match status" value="1"/>
</dbReference>
<name>A0A8J7NYP2_ATRSP</name>
<evidence type="ECO:0000256" key="3">
    <source>
        <dbReference type="ARBA" id="ARBA00022833"/>
    </source>
</evidence>
<dbReference type="Pfam" id="PF00622">
    <property type="entry name" value="SPRY"/>
    <property type="match status" value="1"/>
</dbReference>
<evidence type="ECO:0000256" key="1">
    <source>
        <dbReference type="ARBA" id="ARBA00022723"/>
    </source>
</evidence>
<dbReference type="Pfam" id="PF13765">
    <property type="entry name" value="PRY"/>
    <property type="match status" value="1"/>
</dbReference>
<evidence type="ECO:0000256" key="2">
    <source>
        <dbReference type="ARBA" id="ARBA00022771"/>
    </source>
</evidence>
<keyword evidence="2" id="KW-0863">Zinc-finger</keyword>
<sequence>MSPILLLLLSDFIPLTLDDRTAQKYLWISEESRRVSRRTEETCPYRELPERFEHCPQVLCREGLSGLRCYWEVEWSGWVVLGVTYEAIGRKGENGACGLGENRHSWGLGWAGSEYQAWHDAEHCDISGTPGSHVLGVYLDQPAGVLSFYCLKGGDGEEEGGEAETRAVLLHKFKTPFTDPLYPVFWVGRNSHCLIRRI</sequence>
<dbReference type="InterPro" id="IPR043136">
    <property type="entry name" value="B30.2/SPRY_sf"/>
</dbReference>
<proteinExistence type="predicted"/>
<feature type="domain" description="B30.2/SPRY" evidence="5">
    <location>
        <begin position="1"/>
        <end position="198"/>
    </location>
</feature>
<dbReference type="InterPro" id="IPR003879">
    <property type="entry name" value="Butyrophylin_SPRY"/>
</dbReference>
<evidence type="ECO:0000256" key="4">
    <source>
        <dbReference type="SAM" id="SignalP"/>
    </source>
</evidence>
<organism evidence="6 7">
    <name type="scientific">Atractosteus spatula</name>
    <name type="common">Alligator gar</name>
    <name type="synonym">Lepisosteus spatula</name>
    <dbReference type="NCBI Taxonomy" id="7917"/>
    <lineage>
        <taxon>Eukaryota</taxon>
        <taxon>Metazoa</taxon>
        <taxon>Chordata</taxon>
        <taxon>Craniata</taxon>
        <taxon>Vertebrata</taxon>
        <taxon>Euteleostomi</taxon>
        <taxon>Actinopterygii</taxon>
        <taxon>Neopterygii</taxon>
        <taxon>Holostei</taxon>
        <taxon>Semionotiformes</taxon>
        <taxon>Lepisosteidae</taxon>
        <taxon>Atractosteus</taxon>
    </lineage>
</organism>
<dbReference type="PRINTS" id="PR01407">
    <property type="entry name" value="BUTYPHLNCDUF"/>
</dbReference>
<dbReference type="Gene3D" id="2.60.120.920">
    <property type="match status" value="1"/>
</dbReference>
<feature type="non-terminal residue" evidence="6">
    <location>
        <position position="1"/>
    </location>
</feature>
<dbReference type="InterPro" id="IPR051051">
    <property type="entry name" value="E3_ubiq-ligase_TRIM/RNF"/>
</dbReference>
<keyword evidence="3" id="KW-0862">Zinc</keyword>
<feature type="signal peptide" evidence="4">
    <location>
        <begin position="1"/>
        <end position="18"/>
    </location>
</feature>
<keyword evidence="4" id="KW-0732">Signal</keyword>
<dbReference type="SMART" id="SM00589">
    <property type="entry name" value="PRY"/>
    <property type="match status" value="1"/>
</dbReference>
<evidence type="ECO:0000313" key="7">
    <source>
        <dbReference type="Proteomes" id="UP000736164"/>
    </source>
</evidence>
<dbReference type="InterPro" id="IPR006574">
    <property type="entry name" value="PRY"/>
</dbReference>
<dbReference type="PANTHER" id="PTHR25465">
    <property type="entry name" value="B-BOX DOMAIN CONTAINING"/>
    <property type="match status" value="1"/>
</dbReference>
<gene>
    <name evidence="6" type="primary">Stxb_5</name>
    <name evidence="6" type="ORF">GTO95_0011915</name>
</gene>
<dbReference type="Proteomes" id="UP000736164">
    <property type="component" value="Unassembled WGS sequence"/>
</dbReference>
<dbReference type="GO" id="GO:0005737">
    <property type="term" value="C:cytoplasm"/>
    <property type="evidence" value="ECO:0007669"/>
    <property type="project" value="UniProtKB-ARBA"/>
</dbReference>
<reference evidence="6" key="1">
    <citation type="journal article" date="2021" name="Cell">
        <title>Tracing the genetic footprints of vertebrate landing in non-teleost ray-finned fishes.</title>
        <authorList>
            <person name="Bi X."/>
            <person name="Wang K."/>
            <person name="Yang L."/>
            <person name="Pan H."/>
            <person name="Jiang H."/>
            <person name="Wei Q."/>
            <person name="Fang M."/>
            <person name="Yu H."/>
            <person name="Zhu C."/>
            <person name="Cai Y."/>
            <person name="He Y."/>
            <person name="Gan X."/>
            <person name="Zeng H."/>
            <person name="Yu D."/>
            <person name="Zhu Y."/>
            <person name="Jiang H."/>
            <person name="Qiu Q."/>
            <person name="Yang H."/>
            <person name="Zhang Y.E."/>
            <person name="Wang W."/>
            <person name="Zhu M."/>
            <person name="He S."/>
            <person name="Zhang G."/>
        </authorList>
    </citation>
    <scope>NUCLEOTIDE SEQUENCE</scope>
    <source>
        <strain evidence="6">Allg_001</strain>
    </source>
</reference>
<dbReference type="InterPro" id="IPR001870">
    <property type="entry name" value="B30.2/SPRY"/>
</dbReference>
<feature type="chain" id="PRO_5035145541" evidence="4">
    <location>
        <begin position="19"/>
        <end position="198"/>
    </location>
</feature>
<comment type="caution">
    <text evidence="6">The sequence shown here is derived from an EMBL/GenBank/DDBJ whole genome shotgun (WGS) entry which is preliminary data.</text>
</comment>